<reference evidence="1 2" key="1">
    <citation type="journal article" date="2015" name="Genome Biol. Evol.">
        <title>Comparative Genomics of a Bacterivorous Green Alga Reveals Evolutionary Causalities and Consequences of Phago-Mixotrophic Mode of Nutrition.</title>
        <authorList>
            <person name="Burns J.A."/>
            <person name="Paasch A."/>
            <person name="Narechania A."/>
            <person name="Kim E."/>
        </authorList>
    </citation>
    <scope>NUCLEOTIDE SEQUENCE [LARGE SCALE GENOMIC DNA]</scope>
    <source>
        <strain evidence="1 2">PLY_AMNH</strain>
    </source>
</reference>
<dbReference type="SUPFAM" id="SSF48371">
    <property type="entry name" value="ARM repeat"/>
    <property type="match status" value="1"/>
</dbReference>
<comment type="caution">
    <text evidence="1">The sequence shown here is derived from an EMBL/GenBank/DDBJ whole genome shotgun (WGS) entry which is preliminary data.</text>
</comment>
<protein>
    <recommendedName>
        <fullName evidence="3">Armadillo repeat-containing protein 8</fullName>
    </recommendedName>
</protein>
<evidence type="ECO:0008006" key="3">
    <source>
        <dbReference type="Google" id="ProtNLM"/>
    </source>
</evidence>
<gene>
    <name evidence="1" type="ORF">CYMTET_51740</name>
</gene>
<proteinExistence type="predicted"/>
<dbReference type="InterPro" id="IPR016024">
    <property type="entry name" value="ARM-type_fold"/>
</dbReference>
<accession>A0AAE0BLX0</accession>
<evidence type="ECO:0000313" key="1">
    <source>
        <dbReference type="EMBL" id="KAK3238235.1"/>
    </source>
</evidence>
<sequence length="153" mass="16257">MVHPAQAVLETLQSGTHDEKLKAADKVHTLSTVSGSLPALDACIGPLLQMLSTSGDSAAVYKTKMMACRALEALAESRPERKTAIMQQGAAPLLVAIMRLEPAAEEAVSAAAKCCWKLCTNAVQFQVTGQRAEIRVYLLSLSVSLCRGHCDSC</sequence>
<dbReference type="EMBL" id="LGRX02034291">
    <property type="protein sequence ID" value="KAK3238235.1"/>
    <property type="molecule type" value="Genomic_DNA"/>
</dbReference>
<dbReference type="Proteomes" id="UP001190700">
    <property type="component" value="Unassembled WGS sequence"/>
</dbReference>
<name>A0AAE0BLX0_9CHLO</name>
<keyword evidence="2" id="KW-1185">Reference proteome</keyword>
<dbReference type="Gene3D" id="1.25.10.10">
    <property type="entry name" value="Leucine-rich Repeat Variant"/>
    <property type="match status" value="1"/>
</dbReference>
<organism evidence="1 2">
    <name type="scientific">Cymbomonas tetramitiformis</name>
    <dbReference type="NCBI Taxonomy" id="36881"/>
    <lineage>
        <taxon>Eukaryota</taxon>
        <taxon>Viridiplantae</taxon>
        <taxon>Chlorophyta</taxon>
        <taxon>Pyramimonadophyceae</taxon>
        <taxon>Pyramimonadales</taxon>
        <taxon>Pyramimonadaceae</taxon>
        <taxon>Cymbomonas</taxon>
    </lineage>
</organism>
<evidence type="ECO:0000313" key="2">
    <source>
        <dbReference type="Proteomes" id="UP001190700"/>
    </source>
</evidence>
<dbReference type="AlphaFoldDB" id="A0AAE0BLX0"/>
<dbReference type="InterPro" id="IPR011989">
    <property type="entry name" value="ARM-like"/>
</dbReference>